<feature type="region of interest" description="Disordered" evidence="1">
    <location>
        <begin position="396"/>
        <end position="420"/>
    </location>
</feature>
<dbReference type="GO" id="GO:0006355">
    <property type="term" value="P:regulation of DNA-templated transcription"/>
    <property type="evidence" value="ECO:0007669"/>
    <property type="project" value="InterPro"/>
</dbReference>
<dbReference type="Ensembl" id="ENSMALT00000027950.1">
    <property type="protein sequence ID" value="ENSMALP00000027446.1"/>
    <property type="gene ID" value="ENSMALG00000019043.1"/>
</dbReference>
<dbReference type="InterPro" id="IPR026191">
    <property type="entry name" value="LRIF1"/>
</dbReference>
<dbReference type="AlphaFoldDB" id="A0A3Q3KDE2"/>
<keyword evidence="3" id="KW-1185">Reference proteome</keyword>
<evidence type="ECO:0000313" key="2">
    <source>
        <dbReference type="Ensembl" id="ENSMALP00000027446.1"/>
    </source>
</evidence>
<dbReference type="PANTHER" id="PTHR16131:SF2">
    <property type="entry name" value="LIGAND-DEPENDENT NUCLEAR RECEPTOR-INTERACTING FACTOR 1"/>
    <property type="match status" value="1"/>
</dbReference>
<dbReference type="PANTHER" id="PTHR16131">
    <property type="entry name" value="LIGAND-DEPENDENT NUCLEAR RECEPTOR-INTERACTING FACTOR 1"/>
    <property type="match status" value="1"/>
</dbReference>
<feature type="region of interest" description="Disordered" evidence="1">
    <location>
        <begin position="577"/>
        <end position="597"/>
    </location>
</feature>
<reference evidence="2" key="1">
    <citation type="submission" date="2025-08" db="UniProtKB">
        <authorList>
            <consortium name="Ensembl"/>
        </authorList>
    </citation>
    <scope>IDENTIFICATION</scope>
</reference>
<name>A0A3Q3KDE2_MONAL</name>
<feature type="region of interest" description="Disordered" evidence="1">
    <location>
        <begin position="506"/>
        <end position="553"/>
    </location>
</feature>
<dbReference type="Pfam" id="PF15741">
    <property type="entry name" value="LRIF1"/>
    <property type="match status" value="1"/>
</dbReference>
<sequence>MPAVGVDGKKIMKLIPVQMVNGQFVHTEISKARTDSTPQKDVSINISSVPVQMVKKAGSTPLNIQHVIRKQVSSVNPLPNQVGGHNDTTLNKHLLQQQTVNSTATEPDIAAHCGGLVRPSCQLPVTVKSPALPRGQYLQIPPNAQIQIVSGSELPLSIKKQIFSSSATCSSGSGLPSVVYVSPIVMVSPGVTPPCHSALDSFRLLSKTSHGPTSRGSEPHLKLIPKVSQRPDSPTKWVIEEEDSSAAPSRVNASSDTPEILRAVTERETVGKDCDVTSKTISQSSRGKSAPGQENALVVYNGKVFFVARKCSLPFKLGKGDSPTAATKIYELKKNTATSAEPAAAEIHSSSPAPYCTSSLAPKSCQMADDLLRQTFGITANLKICLQRIEEGAAGSVPAEPVESVENQQEPGGGLKGDEPVMPELYKSCENEETDFISGLNNIKRVQEQELSADPATPAPHTDITPVKCFLSQLETNPLCALNNQFLLKGTSCNVETEAVSGYMEPIDEDFPSTDENNSPKSQDTAAQLQARTSVDVNTNTRGRGRTRKRTMCPCCTPGTRDPAVKSSLRLEEPEKRVWMSEQTTKKGTKASRKDGKTSGKISCLLAKNKQKCKAHEVPASLPALCLSAASVDYEELKQEEQIQRPKDLTETEAASEMMTNSMS</sequence>
<organism evidence="2 3">
    <name type="scientific">Monopterus albus</name>
    <name type="common">Swamp eel</name>
    <dbReference type="NCBI Taxonomy" id="43700"/>
    <lineage>
        <taxon>Eukaryota</taxon>
        <taxon>Metazoa</taxon>
        <taxon>Chordata</taxon>
        <taxon>Craniata</taxon>
        <taxon>Vertebrata</taxon>
        <taxon>Euteleostomi</taxon>
        <taxon>Actinopterygii</taxon>
        <taxon>Neopterygii</taxon>
        <taxon>Teleostei</taxon>
        <taxon>Neoteleostei</taxon>
        <taxon>Acanthomorphata</taxon>
        <taxon>Anabantaria</taxon>
        <taxon>Synbranchiformes</taxon>
        <taxon>Synbranchidae</taxon>
        <taxon>Monopterus</taxon>
    </lineage>
</organism>
<evidence type="ECO:0000313" key="3">
    <source>
        <dbReference type="Proteomes" id="UP000261600"/>
    </source>
</evidence>
<protein>
    <recommendedName>
        <fullName evidence="4">Ligand dependent nuclear receptor interacting factor 1</fullName>
    </recommendedName>
</protein>
<evidence type="ECO:0000256" key="1">
    <source>
        <dbReference type="SAM" id="MobiDB-lite"/>
    </source>
</evidence>
<dbReference type="GO" id="GO:0042974">
    <property type="term" value="F:nuclear retinoic acid receptor binding"/>
    <property type="evidence" value="ECO:0007669"/>
    <property type="project" value="InterPro"/>
</dbReference>
<feature type="region of interest" description="Disordered" evidence="1">
    <location>
        <begin position="208"/>
        <end position="233"/>
    </location>
</feature>
<feature type="compositionally biased region" description="Basic and acidic residues" evidence="1">
    <location>
        <begin position="638"/>
        <end position="650"/>
    </location>
</feature>
<feature type="compositionally biased region" description="Polar residues" evidence="1">
    <location>
        <begin position="514"/>
        <end position="537"/>
    </location>
</feature>
<dbReference type="STRING" id="43700.ENSMALP00000027446"/>
<feature type="region of interest" description="Disordered" evidence="1">
    <location>
        <begin position="638"/>
        <end position="664"/>
    </location>
</feature>
<evidence type="ECO:0008006" key="4">
    <source>
        <dbReference type="Google" id="ProtNLM"/>
    </source>
</evidence>
<accession>A0A3Q3KDE2</accession>
<reference evidence="2" key="2">
    <citation type="submission" date="2025-09" db="UniProtKB">
        <authorList>
            <consortium name="Ensembl"/>
        </authorList>
    </citation>
    <scope>IDENTIFICATION</scope>
</reference>
<dbReference type="Proteomes" id="UP000261600">
    <property type="component" value="Unplaced"/>
</dbReference>
<proteinExistence type="predicted"/>